<evidence type="ECO:0000256" key="5">
    <source>
        <dbReference type="ARBA" id="ARBA00023306"/>
    </source>
</evidence>
<dbReference type="AlphaFoldDB" id="A0A9P7Z204"/>
<dbReference type="InterPro" id="IPR036322">
    <property type="entry name" value="WD40_repeat_dom_sf"/>
</dbReference>
<keyword evidence="2" id="KW-0132">Cell division</keyword>
<dbReference type="PANTHER" id="PTHR13260">
    <property type="entry name" value="ANAPHASE PROMOTING COMPLEX SUBUNIT 4 APC4"/>
    <property type="match status" value="1"/>
</dbReference>
<evidence type="ECO:0000256" key="4">
    <source>
        <dbReference type="ARBA" id="ARBA00022786"/>
    </source>
</evidence>
<proteinExistence type="predicted"/>
<evidence type="ECO:0000259" key="6">
    <source>
        <dbReference type="Pfam" id="PF12894"/>
    </source>
</evidence>
<dbReference type="Gene3D" id="2.130.10.10">
    <property type="entry name" value="YVTN repeat-like/Quinoprotein amine dehydrogenase"/>
    <property type="match status" value="1"/>
</dbReference>
<dbReference type="EMBL" id="MU253927">
    <property type="protein sequence ID" value="KAG9244129.1"/>
    <property type="molecule type" value="Genomic_DNA"/>
</dbReference>
<dbReference type="SUPFAM" id="SSF50978">
    <property type="entry name" value="WD40 repeat-like"/>
    <property type="match status" value="1"/>
</dbReference>
<protein>
    <recommendedName>
        <fullName evidence="1">Anaphase-promoting complex subunit 4</fullName>
    </recommendedName>
</protein>
<dbReference type="GO" id="GO:0005680">
    <property type="term" value="C:anaphase-promoting complex"/>
    <property type="evidence" value="ECO:0007669"/>
    <property type="project" value="InterPro"/>
</dbReference>
<sequence length="788" mass="86824">MQHFEMGEPEKLSLLSEKTLPCTANAPLIKYCPSMDLVAIGSTDNQVLIYRLNGQRVYGASPRPGSAVRAESICWKPNGQLLAIAWSDGWVRLVGADSSKIVHQFCVGDDIDGITCIGWASNFTSSKAILKDGEGPKSWDEIFGQDDDFSDKKSGLDLPRDLSLIDIEVSMPKLSILGASGNSSEEVFSSKSSLDPLFKPFDPKDNDAVHVMVVGTREGGIHLSIYDSFVIGSFKSPVMIGDQPSYLIHHASHPEASTHTLLMKATGPASALYFVPMDLRFVSSSSGYLSLLASRSTTLQNLLRYIRQVQVLMLEEWKTTQDLPSKFLRNINETLEEDGNRNIVQALYHSVATGHTFPAVKEWLVDELAERGHKRWDKAVATGLENIRCLVHENLLPALDRCSVILSRFSGIARFQGSNDGAGFTSQQISQIMDTVACLHLVASKILMQVVDELELFTAFSAWLRYEIDRLASDSSNSSNEDANDKEASIDHGKVLLYLQTVMLSSPLAAYFVEPRNKMFSDFVDPARIDGSLFSLLDKEIQKHEKGLPCKETLLQLDSLCAHLTEQASAIFHQIAESEKRNVLFGEPYDLGTVEDEISLDMRVESLGNNRFNVSIALIPSGTTSTIQVVLVGLVIKNGVSNVASVSTASIKLGGGQIKDIKLADAFTMLILWASTGTTHLLSVPYQHGNPASVFIYQPREANSKIAKPLVIEDQLIIAKFTKYTISGSKAFESMKLEIREQSSDSGKEDTRRIVVLGEDKSHYKVFKMPDAEKKVKAKGVVEDIFML</sequence>
<dbReference type="GO" id="GO:0034399">
    <property type="term" value="C:nuclear periphery"/>
    <property type="evidence" value="ECO:0007669"/>
    <property type="project" value="TreeGrafter"/>
</dbReference>
<dbReference type="InterPro" id="IPR015943">
    <property type="entry name" value="WD40/YVTN_repeat-like_dom_sf"/>
</dbReference>
<name>A0A9P7Z204_9HELO</name>
<organism evidence="8 9">
    <name type="scientific">Calycina marina</name>
    <dbReference type="NCBI Taxonomy" id="1763456"/>
    <lineage>
        <taxon>Eukaryota</taxon>
        <taxon>Fungi</taxon>
        <taxon>Dikarya</taxon>
        <taxon>Ascomycota</taxon>
        <taxon>Pezizomycotina</taxon>
        <taxon>Leotiomycetes</taxon>
        <taxon>Helotiales</taxon>
        <taxon>Pezizellaceae</taxon>
        <taxon>Calycina</taxon>
    </lineage>
</organism>
<evidence type="ECO:0000313" key="8">
    <source>
        <dbReference type="EMBL" id="KAG9244129.1"/>
    </source>
</evidence>
<reference evidence="8" key="1">
    <citation type="journal article" date="2021" name="IMA Fungus">
        <title>Genomic characterization of three marine fungi, including Emericellopsis atlantica sp. nov. with signatures of a generalist lifestyle and marine biomass degradation.</title>
        <authorList>
            <person name="Hagestad O.C."/>
            <person name="Hou L."/>
            <person name="Andersen J.H."/>
            <person name="Hansen E.H."/>
            <person name="Altermark B."/>
            <person name="Li C."/>
            <person name="Kuhnert E."/>
            <person name="Cox R.J."/>
            <person name="Crous P.W."/>
            <person name="Spatafora J.W."/>
            <person name="Lail K."/>
            <person name="Amirebrahimi M."/>
            <person name="Lipzen A."/>
            <person name="Pangilinan J."/>
            <person name="Andreopoulos W."/>
            <person name="Hayes R.D."/>
            <person name="Ng V."/>
            <person name="Grigoriev I.V."/>
            <person name="Jackson S.A."/>
            <person name="Sutton T.D.S."/>
            <person name="Dobson A.D.W."/>
            <person name="Rama T."/>
        </authorList>
    </citation>
    <scope>NUCLEOTIDE SEQUENCE</scope>
    <source>
        <strain evidence="8">TRa3180A</strain>
    </source>
</reference>
<dbReference type="PANTHER" id="PTHR13260:SF0">
    <property type="entry name" value="ANAPHASE-PROMOTING COMPLEX SUBUNIT 4"/>
    <property type="match status" value="1"/>
</dbReference>
<evidence type="ECO:0000256" key="3">
    <source>
        <dbReference type="ARBA" id="ARBA00022776"/>
    </source>
</evidence>
<evidence type="ECO:0000259" key="7">
    <source>
        <dbReference type="Pfam" id="PF12896"/>
    </source>
</evidence>
<dbReference type="Pfam" id="PF12896">
    <property type="entry name" value="ANAPC4"/>
    <property type="match status" value="1"/>
</dbReference>
<feature type="domain" description="Anaphase-promoting complex subunit 4 long" evidence="7">
    <location>
        <begin position="274"/>
        <end position="474"/>
    </location>
</feature>
<dbReference type="OrthoDB" id="2110451at2759"/>
<accession>A0A9P7Z204</accession>
<keyword evidence="4" id="KW-0833">Ubl conjugation pathway</keyword>
<dbReference type="GO" id="GO:0051301">
    <property type="term" value="P:cell division"/>
    <property type="evidence" value="ECO:0007669"/>
    <property type="project" value="UniProtKB-KW"/>
</dbReference>
<dbReference type="InterPro" id="IPR024790">
    <property type="entry name" value="APC4_long_dom"/>
</dbReference>
<dbReference type="GO" id="GO:0031145">
    <property type="term" value="P:anaphase-promoting complex-dependent catabolic process"/>
    <property type="evidence" value="ECO:0007669"/>
    <property type="project" value="InterPro"/>
</dbReference>
<keyword evidence="5" id="KW-0131">Cell cycle</keyword>
<feature type="domain" description="Anaphase-promoting complex subunit 4-like WD40" evidence="6">
    <location>
        <begin position="30"/>
        <end position="122"/>
    </location>
</feature>
<dbReference type="Pfam" id="PF12894">
    <property type="entry name" value="ANAPC4_WD40"/>
    <property type="match status" value="1"/>
</dbReference>
<dbReference type="InterPro" id="IPR024977">
    <property type="entry name" value="Apc4-like_WD40_dom"/>
</dbReference>
<evidence type="ECO:0000256" key="2">
    <source>
        <dbReference type="ARBA" id="ARBA00022618"/>
    </source>
</evidence>
<keyword evidence="9" id="KW-1185">Reference proteome</keyword>
<dbReference type="Proteomes" id="UP000887226">
    <property type="component" value="Unassembled WGS sequence"/>
</dbReference>
<evidence type="ECO:0000313" key="9">
    <source>
        <dbReference type="Proteomes" id="UP000887226"/>
    </source>
</evidence>
<comment type="caution">
    <text evidence="8">The sequence shown here is derived from an EMBL/GenBank/DDBJ whole genome shotgun (WGS) entry which is preliminary data.</text>
</comment>
<gene>
    <name evidence="8" type="ORF">BJ878DRAFT_507671</name>
</gene>
<dbReference type="InterPro" id="IPR024789">
    <property type="entry name" value="APC4"/>
</dbReference>
<evidence type="ECO:0000256" key="1">
    <source>
        <dbReference type="ARBA" id="ARBA00016067"/>
    </source>
</evidence>
<keyword evidence="3" id="KW-0498">Mitosis</keyword>
<dbReference type="GO" id="GO:0070979">
    <property type="term" value="P:protein K11-linked ubiquitination"/>
    <property type="evidence" value="ECO:0007669"/>
    <property type="project" value="TreeGrafter"/>
</dbReference>